<keyword evidence="2" id="KW-1185">Reference proteome</keyword>
<dbReference type="KEGG" id="mbd:MEBOL_002348"/>
<accession>A0A250IAK6</accession>
<name>A0A250IAK6_9BACT</name>
<dbReference type="AlphaFoldDB" id="A0A250IAK6"/>
<gene>
    <name evidence="1" type="ORF">MEBOL_002348</name>
</gene>
<proteinExistence type="predicted"/>
<organism evidence="1 2">
    <name type="scientific">Melittangium boletus DSM 14713</name>
    <dbReference type="NCBI Taxonomy" id="1294270"/>
    <lineage>
        <taxon>Bacteria</taxon>
        <taxon>Pseudomonadati</taxon>
        <taxon>Myxococcota</taxon>
        <taxon>Myxococcia</taxon>
        <taxon>Myxococcales</taxon>
        <taxon>Cystobacterineae</taxon>
        <taxon>Archangiaceae</taxon>
        <taxon>Melittangium</taxon>
    </lineage>
</organism>
<reference evidence="1 2" key="1">
    <citation type="submission" date="2017-06" db="EMBL/GenBank/DDBJ databases">
        <authorList>
            <person name="Kim H.J."/>
            <person name="Triplett B.A."/>
        </authorList>
    </citation>
    <scope>NUCLEOTIDE SEQUENCE [LARGE SCALE GENOMIC DNA]</scope>
    <source>
        <strain evidence="1 2">DSM 14713</strain>
    </source>
</reference>
<evidence type="ECO:0000313" key="2">
    <source>
        <dbReference type="Proteomes" id="UP000217289"/>
    </source>
</evidence>
<protein>
    <submittedName>
        <fullName evidence="1">Uncharacterized protein</fullName>
    </submittedName>
</protein>
<dbReference type="Proteomes" id="UP000217289">
    <property type="component" value="Chromosome"/>
</dbReference>
<dbReference type="EMBL" id="CP022163">
    <property type="protein sequence ID" value="ATB28899.1"/>
    <property type="molecule type" value="Genomic_DNA"/>
</dbReference>
<sequence>MTFSALMKKPTNITLLDVDFSFDDEISSGSYQFTEANVREEYVNLAMPNKASTLLVQIKPPQRKR</sequence>
<evidence type="ECO:0000313" key="1">
    <source>
        <dbReference type="EMBL" id="ATB28899.1"/>
    </source>
</evidence>